<organism evidence="3 6">
    <name type="scientific">Myxococcus virescens</name>
    <dbReference type="NCBI Taxonomy" id="83456"/>
    <lineage>
        <taxon>Bacteria</taxon>
        <taxon>Pseudomonadati</taxon>
        <taxon>Myxococcota</taxon>
        <taxon>Myxococcia</taxon>
        <taxon>Myxococcales</taxon>
        <taxon>Cystobacterineae</taxon>
        <taxon>Myxococcaceae</taxon>
        <taxon>Myxococcus</taxon>
    </lineage>
</organism>
<dbReference type="Gene3D" id="3.30.530.20">
    <property type="match status" value="1"/>
</dbReference>
<dbReference type="RefSeq" id="WP_090494213.1">
    <property type="nucleotide sequence ID" value="NZ_BJVY01000017.1"/>
</dbReference>
<keyword evidence="5" id="KW-1185">Reference proteome</keyword>
<gene>
    <name evidence="3" type="ORF">MVI01_34180</name>
    <name evidence="4" type="ORF">SAMN04488504_11725</name>
</gene>
<evidence type="ECO:0000313" key="3">
    <source>
        <dbReference type="EMBL" id="GEL71634.1"/>
    </source>
</evidence>
<proteinExistence type="inferred from homology"/>
<comment type="similarity">
    <text evidence="1">Belongs to the AHA1 family.</text>
</comment>
<evidence type="ECO:0000313" key="6">
    <source>
        <dbReference type="Proteomes" id="UP000321224"/>
    </source>
</evidence>
<dbReference type="AlphaFoldDB" id="A0A511HDY5"/>
<sequence>MSSAQSVQVRVTRRFNASPERMFDSWLEPEMVGQWMTGPTVRDEEVLRLAIDPRVGGKFSFLVRRAGEEIDHVGTYLELDRPRRLVFTWHIDKEGDELSRVTVEISPRDTGCELTLTHEMDAKWADYASRTEQGWATMIDVLIRVLAQG</sequence>
<comment type="caution">
    <text evidence="3">The sequence shown here is derived from an EMBL/GenBank/DDBJ whole genome shotgun (WGS) entry which is preliminary data.</text>
</comment>
<dbReference type="EMBL" id="FNAJ01000017">
    <property type="protein sequence ID" value="SDF00088.1"/>
    <property type="molecule type" value="Genomic_DNA"/>
</dbReference>
<dbReference type="EMBL" id="BJVY01000017">
    <property type="protein sequence ID" value="GEL71634.1"/>
    <property type="molecule type" value="Genomic_DNA"/>
</dbReference>
<dbReference type="InterPro" id="IPR013538">
    <property type="entry name" value="ASHA1/2-like_C"/>
</dbReference>
<name>A0A511HDY5_9BACT</name>
<dbReference type="Proteomes" id="UP000321224">
    <property type="component" value="Unassembled WGS sequence"/>
</dbReference>
<evidence type="ECO:0000313" key="4">
    <source>
        <dbReference type="EMBL" id="SDF00088.1"/>
    </source>
</evidence>
<dbReference type="Pfam" id="PF08327">
    <property type="entry name" value="AHSA1"/>
    <property type="match status" value="1"/>
</dbReference>
<reference evidence="3 6" key="2">
    <citation type="submission" date="2019-07" db="EMBL/GenBank/DDBJ databases">
        <title>Whole genome shotgun sequence of Myxococcus virescens NBRC 100334.</title>
        <authorList>
            <person name="Hosoyama A."/>
            <person name="Uohara A."/>
            <person name="Ohji S."/>
            <person name="Ichikawa N."/>
        </authorList>
    </citation>
    <scope>NUCLEOTIDE SEQUENCE [LARGE SCALE GENOMIC DNA]</scope>
    <source>
        <strain evidence="3 6">NBRC 100334</strain>
    </source>
</reference>
<dbReference type="CDD" id="cd07814">
    <property type="entry name" value="SRPBCC_CalC_Aha1-like"/>
    <property type="match status" value="1"/>
</dbReference>
<evidence type="ECO:0000256" key="1">
    <source>
        <dbReference type="ARBA" id="ARBA00006817"/>
    </source>
</evidence>
<feature type="domain" description="Activator of Hsp90 ATPase homologue 1/2-like C-terminal" evidence="2">
    <location>
        <begin position="16"/>
        <end position="146"/>
    </location>
</feature>
<evidence type="ECO:0000313" key="5">
    <source>
        <dbReference type="Proteomes" id="UP000198717"/>
    </source>
</evidence>
<evidence type="ECO:0000259" key="2">
    <source>
        <dbReference type="Pfam" id="PF08327"/>
    </source>
</evidence>
<protein>
    <submittedName>
        <fullName evidence="4">Uncharacterized conserved protein YndB, AHSA1/START domain</fullName>
    </submittedName>
</protein>
<reference evidence="4 5" key="1">
    <citation type="submission" date="2016-10" db="EMBL/GenBank/DDBJ databases">
        <authorList>
            <person name="Varghese N."/>
            <person name="Submissions S."/>
        </authorList>
    </citation>
    <scope>NUCLEOTIDE SEQUENCE [LARGE SCALE GENOMIC DNA]</scope>
    <source>
        <strain evidence="4 5">DSM 2260</strain>
    </source>
</reference>
<accession>A0A511HDY5</accession>
<dbReference type="SUPFAM" id="SSF55961">
    <property type="entry name" value="Bet v1-like"/>
    <property type="match status" value="1"/>
</dbReference>
<dbReference type="Proteomes" id="UP000198717">
    <property type="component" value="Unassembled WGS sequence"/>
</dbReference>
<dbReference type="InterPro" id="IPR023393">
    <property type="entry name" value="START-like_dom_sf"/>
</dbReference>